<keyword evidence="2" id="KW-0479">Metal-binding</keyword>
<dbReference type="InterPro" id="IPR051400">
    <property type="entry name" value="HAD-like_hydrolase"/>
</dbReference>
<evidence type="ECO:0000256" key="3">
    <source>
        <dbReference type="ARBA" id="ARBA00022801"/>
    </source>
</evidence>
<dbReference type="Proteomes" id="UP001185012">
    <property type="component" value="Unassembled WGS sequence"/>
</dbReference>
<dbReference type="Pfam" id="PF00702">
    <property type="entry name" value="Hydrolase"/>
    <property type="match status" value="1"/>
</dbReference>
<dbReference type="GO" id="GO:0016787">
    <property type="term" value="F:hydrolase activity"/>
    <property type="evidence" value="ECO:0007669"/>
    <property type="project" value="UniProtKB-KW"/>
</dbReference>
<dbReference type="NCBIfam" id="TIGR01509">
    <property type="entry name" value="HAD-SF-IA-v3"/>
    <property type="match status" value="1"/>
</dbReference>
<protein>
    <submittedName>
        <fullName evidence="5">Hydrolase of the HAD superfamily</fullName>
    </submittedName>
</protein>
<sequence length="230" mass="26547">MIRAIGFDLDETLLYRSASLLRFIRHQHAEHHLAQKGVSLQEWCDRFIEWDRSGYVGKDVVYSRLIDHFHLNEYTVDVLWNEYRNHFHRFCIAMPHARHILHRLKTNEMRLALVTNGETVFQKKNAEALGILPLFDAVFVSEEEGRKKPDPELFIQAARRMGVPPEFCLFVGDHPVNDIQGAAAAGMQTAWLKGLSLWPQHLTPPTVTLQSLLDLLPLLEKRKNAFETTA</sequence>
<proteinExistence type="predicted"/>
<reference evidence="5 6" key="1">
    <citation type="submission" date="2023-07" db="EMBL/GenBank/DDBJ databases">
        <title>Genomic Encyclopedia of Type Strains, Phase IV (KMG-IV): sequencing the most valuable type-strain genomes for metagenomic binning, comparative biology and taxonomic classification.</title>
        <authorList>
            <person name="Goeker M."/>
        </authorList>
    </citation>
    <scope>NUCLEOTIDE SEQUENCE [LARGE SCALE GENOMIC DNA]</scope>
    <source>
        <strain evidence="5 6">DSM 45903</strain>
    </source>
</reference>
<dbReference type="PRINTS" id="PR00413">
    <property type="entry name" value="HADHALOGNASE"/>
</dbReference>
<organism evidence="5 6">
    <name type="scientific">Desmospora profundinema</name>
    <dbReference type="NCBI Taxonomy" id="1571184"/>
    <lineage>
        <taxon>Bacteria</taxon>
        <taxon>Bacillati</taxon>
        <taxon>Bacillota</taxon>
        <taxon>Bacilli</taxon>
        <taxon>Bacillales</taxon>
        <taxon>Thermoactinomycetaceae</taxon>
        <taxon>Desmospora</taxon>
    </lineage>
</organism>
<keyword evidence="3 5" id="KW-0378">Hydrolase</keyword>
<comment type="cofactor">
    <cofactor evidence="1">
        <name>Mg(2+)</name>
        <dbReference type="ChEBI" id="CHEBI:18420"/>
    </cofactor>
</comment>
<gene>
    <name evidence="5" type="ORF">JOE21_000961</name>
</gene>
<dbReference type="EMBL" id="JAVDQG010000002">
    <property type="protein sequence ID" value="MDR6224970.1"/>
    <property type="molecule type" value="Genomic_DNA"/>
</dbReference>
<evidence type="ECO:0000256" key="1">
    <source>
        <dbReference type="ARBA" id="ARBA00001946"/>
    </source>
</evidence>
<dbReference type="SUPFAM" id="SSF56784">
    <property type="entry name" value="HAD-like"/>
    <property type="match status" value="1"/>
</dbReference>
<dbReference type="PANTHER" id="PTHR46470">
    <property type="entry name" value="N-ACYLNEURAMINATE-9-PHOSPHATASE"/>
    <property type="match status" value="1"/>
</dbReference>
<dbReference type="SFLD" id="SFLDG01129">
    <property type="entry name" value="C1.5:_HAD__Beta-PGM__Phosphata"/>
    <property type="match status" value="1"/>
</dbReference>
<dbReference type="NCBIfam" id="TIGR01549">
    <property type="entry name" value="HAD-SF-IA-v1"/>
    <property type="match status" value="1"/>
</dbReference>
<dbReference type="RefSeq" id="WP_309863002.1">
    <property type="nucleotide sequence ID" value="NZ_JAVDQG010000002.1"/>
</dbReference>
<dbReference type="PANTHER" id="PTHR46470:SF2">
    <property type="entry name" value="GLYCERALDEHYDE 3-PHOSPHATE PHOSPHATASE"/>
    <property type="match status" value="1"/>
</dbReference>
<accession>A0ABU1IJM2</accession>
<comment type="caution">
    <text evidence="5">The sequence shown here is derived from an EMBL/GenBank/DDBJ whole genome shotgun (WGS) entry which is preliminary data.</text>
</comment>
<dbReference type="Gene3D" id="3.40.50.1000">
    <property type="entry name" value="HAD superfamily/HAD-like"/>
    <property type="match status" value="1"/>
</dbReference>
<dbReference type="Gene3D" id="1.10.150.520">
    <property type="match status" value="1"/>
</dbReference>
<evidence type="ECO:0000313" key="6">
    <source>
        <dbReference type="Proteomes" id="UP001185012"/>
    </source>
</evidence>
<dbReference type="InterPro" id="IPR036412">
    <property type="entry name" value="HAD-like_sf"/>
</dbReference>
<evidence type="ECO:0000256" key="4">
    <source>
        <dbReference type="ARBA" id="ARBA00022842"/>
    </source>
</evidence>
<dbReference type="InterPro" id="IPR023214">
    <property type="entry name" value="HAD_sf"/>
</dbReference>
<name>A0ABU1IJM2_9BACL</name>
<keyword evidence="6" id="KW-1185">Reference proteome</keyword>
<evidence type="ECO:0000256" key="2">
    <source>
        <dbReference type="ARBA" id="ARBA00022723"/>
    </source>
</evidence>
<keyword evidence="4" id="KW-0460">Magnesium</keyword>
<dbReference type="SFLD" id="SFLDS00003">
    <property type="entry name" value="Haloacid_Dehalogenase"/>
    <property type="match status" value="1"/>
</dbReference>
<evidence type="ECO:0000313" key="5">
    <source>
        <dbReference type="EMBL" id="MDR6224970.1"/>
    </source>
</evidence>
<dbReference type="InterPro" id="IPR006439">
    <property type="entry name" value="HAD-SF_hydro_IA"/>
</dbReference>